<dbReference type="SUPFAM" id="SSF47473">
    <property type="entry name" value="EF-hand"/>
    <property type="match status" value="1"/>
</dbReference>
<evidence type="ECO:0000313" key="8">
    <source>
        <dbReference type="Proteomes" id="UP000515150"/>
    </source>
</evidence>
<accession>A0A6P7KN43</accession>
<evidence type="ECO:0000256" key="3">
    <source>
        <dbReference type="ARBA" id="ARBA00022737"/>
    </source>
</evidence>
<dbReference type="Pfam" id="PF01023">
    <property type="entry name" value="S_100"/>
    <property type="match status" value="1"/>
</dbReference>
<dbReference type="SMART" id="SM01394">
    <property type="entry name" value="S_100"/>
    <property type="match status" value="1"/>
</dbReference>
<evidence type="ECO:0000256" key="4">
    <source>
        <dbReference type="ARBA" id="ARBA00022837"/>
    </source>
</evidence>
<dbReference type="GO" id="GO:0046914">
    <property type="term" value="F:transition metal ion binding"/>
    <property type="evidence" value="ECO:0007669"/>
    <property type="project" value="InterPro"/>
</dbReference>
<dbReference type="Proteomes" id="UP000515150">
    <property type="component" value="Chromosome 16"/>
</dbReference>
<dbReference type="CDD" id="cd00213">
    <property type="entry name" value="S-100"/>
    <property type="match status" value="1"/>
</dbReference>
<evidence type="ECO:0000313" key="10">
    <source>
        <dbReference type="RefSeq" id="XP_055359282.1"/>
    </source>
</evidence>
<dbReference type="InterPro" id="IPR011992">
    <property type="entry name" value="EF-hand-dom_pair"/>
</dbReference>
<dbReference type="OrthoDB" id="8881129at2759"/>
<sequence length="112" mass="12789">MSNLLELMAGLIQVFHSYSEKEGNKYTLTKGELKTMMQEQLGDELSQCNDPAEVDKVMKSLDLNEDGEVDFQEFMLVFALLTMACHEFFRDHKEGGKEGCKEGRKEGCKEQK</sequence>
<dbReference type="InterPro" id="IPR001751">
    <property type="entry name" value="S100/CaBP7/8-like_CS"/>
</dbReference>
<reference evidence="9 10" key="1">
    <citation type="submission" date="2025-04" db="UniProtKB">
        <authorList>
            <consortium name="RefSeq"/>
        </authorList>
    </citation>
    <scope>IDENTIFICATION</scope>
</reference>
<dbReference type="PANTHER" id="PTHR11639">
    <property type="entry name" value="S100 CALCIUM-BINDING PROTEIN"/>
    <property type="match status" value="1"/>
</dbReference>
<dbReference type="KEGG" id="bspl:114842506"/>
<dbReference type="PROSITE" id="PS00303">
    <property type="entry name" value="S100_CABP"/>
    <property type="match status" value="1"/>
</dbReference>
<keyword evidence="2 5" id="KW-0479">Metal-binding</keyword>
<keyword evidence="3" id="KW-0677">Repeat</keyword>
<evidence type="ECO:0000256" key="1">
    <source>
        <dbReference type="ARBA" id="ARBA00007323"/>
    </source>
</evidence>
<evidence type="ECO:0000256" key="5">
    <source>
        <dbReference type="RuleBase" id="RU361184"/>
    </source>
</evidence>
<dbReference type="SMART" id="SM00054">
    <property type="entry name" value="EFh"/>
    <property type="match status" value="1"/>
</dbReference>
<dbReference type="InParanoid" id="A0A6P7KN43"/>
<dbReference type="GO" id="GO:0005509">
    <property type="term" value="F:calcium ion binding"/>
    <property type="evidence" value="ECO:0007669"/>
    <property type="project" value="InterPro"/>
</dbReference>
<comment type="similarity">
    <text evidence="1 5">Belongs to the S-100 family.</text>
</comment>
<feature type="domain" description="EF-hand" evidence="7">
    <location>
        <begin position="49"/>
        <end position="84"/>
    </location>
</feature>
<evidence type="ECO:0000256" key="2">
    <source>
        <dbReference type="ARBA" id="ARBA00022723"/>
    </source>
</evidence>
<dbReference type="PROSITE" id="PS50222">
    <property type="entry name" value="EF_HAND_2"/>
    <property type="match status" value="1"/>
</dbReference>
<gene>
    <name evidence="9 10" type="primary">s100a1</name>
</gene>
<name>A0A6P7KN43_BETSP</name>
<feature type="region of interest" description="Disordered" evidence="6">
    <location>
        <begin position="93"/>
        <end position="112"/>
    </location>
</feature>
<evidence type="ECO:0000259" key="7">
    <source>
        <dbReference type="PROSITE" id="PS50222"/>
    </source>
</evidence>
<evidence type="ECO:0000313" key="9">
    <source>
        <dbReference type="RefSeq" id="XP_028983906.1"/>
    </source>
</evidence>
<dbReference type="PANTHER" id="PTHR11639:SF134">
    <property type="entry name" value="PROTEIN S100-A1-RELATED"/>
    <property type="match status" value="1"/>
</dbReference>
<dbReference type="GeneID" id="114842506"/>
<protein>
    <recommendedName>
        <fullName evidence="5">Protein S100</fullName>
    </recommendedName>
    <alternativeName>
        <fullName evidence="5">S100 calcium-binding protein</fullName>
    </alternativeName>
</protein>
<evidence type="ECO:0000256" key="6">
    <source>
        <dbReference type="SAM" id="MobiDB-lite"/>
    </source>
</evidence>
<dbReference type="Gene3D" id="1.10.238.10">
    <property type="entry name" value="EF-hand"/>
    <property type="match status" value="1"/>
</dbReference>
<dbReference type="InterPro" id="IPR013787">
    <property type="entry name" value="S100_Ca-bd_sub"/>
</dbReference>
<dbReference type="GO" id="GO:0048306">
    <property type="term" value="F:calcium-dependent protein binding"/>
    <property type="evidence" value="ECO:0007669"/>
    <property type="project" value="TreeGrafter"/>
</dbReference>
<dbReference type="InterPro" id="IPR002048">
    <property type="entry name" value="EF_hand_dom"/>
</dbReference>
<dbReference type="PROSITE" id="PS00018">
    <property type="entry name" value="EF_HAND_1"/>
    <property type="match status" value="1"/>
</dbReference>
<dbReference type="InterPro" id="IPR018247">
    <property type="entry name" value="EF_Hand_1_Ca_BS"/>
</dbReference>
<dbReference type="AlphaFoldDB" id="A0A6P7KN43"/>
<keyword evidence="8" id="KW-1185">Reference proteome</keyword>
<dbReference type="RefSeq" id="XP_028983906.1">
    <property type="nucleotide sequence ID" value="XM_029128073.3"/>
</dbReference>
<dbReference type="CTD" id="6271"/>
<proteinExistence type="inferred from homology"/>
<keyword evidence="4 5" id="KW-0106">Calcium</keyword>
<dbReference type="InterPro" id="IPR034325">
    <property type="entry name" value="S-100_dom"/>
</dbReference>
<dbReference type="RefSeq" id="XP_055359282.1">
    <property type="nucleotide sequence ID" value="XM_055503307.1"/>
</dbReference>
<organism evidence="8 9">
    <name type="scientific">Betta splendens</name>
    <name type="common">Siamese fighting fish</name>
    <dbReference type="NCBI Taxonomy" id="158456"/>
    <lineage>
        <taxon>Eukaryota</taxon>
        <taxon>Metazoa</taxon>
        <taxon>Chordata</taxon>
        <taxon>Craniata</taxon>
        <taxon>Vertebrata</taxon>
        <taxon>Euteleostomi</taxon>
        <taxon>Actinopterygii</taxon>
        <taxon>Neopterygii</taxon>
        <taxon>Teleostei</taxon>
        <taxon>Neoteleostei</taxon>
        <taxon>Acanthomorphata</taxon>
        <taxon>Anabantaria</taxon>
        <taxon>Anabantiformes</taxon>
        <taxon>Anabantoidei</taxon>
        <taxon>Osphronemidae</taxon>
        <taxon>Betta</taxon>
    </lineage>
</organism>